<reference evidence="5" key="2">
    <citation type="journal article" date="2024" name="Plant">
        <title>Genomic evolution and insights into agronomic trait innovations of Sesamum species.</title>
        <authorList>
            <person name="Miao H."/>
            <person name="Wang L."/>
            <person name="Qu L."/>
            <person name="Liu H."/>
            <person name="Sun Y."/>
            <person name="Le M."/>
            <person name="Wang Q."/>
            <person name="Wei S."/>
            <person name="Zheng Y."/>
            <person name="Lin W."/>
            <person name="Duan Y."/>
            <person name="Cao H."/>
            <person name="Xiong S."/>
            <person name="Wang X."/>
            <person name="Wei L."/>
            <person name="Li C."/>
            <person name="Ma Q."/>
            <person name="Ju M."/>
            <person name="Zhao R."/>
            <person name="Li G."/>
            <person name="Mu C."/>
            <person name="Tian Q."/>
            <person name="Mei H."/>
            <person name="Zhang T."/>
            <person name="Gao T."/>
            <person name="Zhang H."/>
        </authorList>
    </citation>
    <scope>NUCLEOTIDE SEQUENCE</scope>
    <source>
        <strain evidence="5">G02</strain>
    </source>
</reference>
<comment type="similarity">
    <text evidence="1">Belongs to the 5'(3')-deoxyribonucleotidase family.</text>
</comment>
<dbReference type="Pfam" id="PF05761">
    <property type="entry name" value="5_nucleotid"/>
    <property type="match status" value="2"/>
</dbReference>
<organism evidence="5">
    <name type="scientific">Sesamum radiatum</name>
    <name type="common">Black benniseed</name>
    <dbReference type="NCBI Taxonomy" id="300843"/>
    <lineage>
        <taxon>Eukaryota</taxon>
        <taxon>Viridiplantae</taxon>
        <taxon>Streptophyta</taxon>
        <taxon>Embryophyta</taxon>
        <taxon>Tracheophyta</taxon>
        <taxon>Spermatophyta</taxon>
        <taxon>Magnoliopsida</taxon>
        <taxon>eudicotyledons</taxon>
        <taxon>Gunneridae</taxon>
        <taxon>Pentapetalae</taxon>
        <taxon>asterids</taxon>
        <taxon>lamiids</taxon>
        <taxon>Lamiales</taxon>
        <taxon>Pedaliaceae</taxon>
        <taxon>Sesamum</taxon>
    </lineage>
</organism>
<comment type="caution">
    <text evidence="5">The sequence shown here is derived from an EMBL/GenBank/DDBJ whole genome shotgun (WGS) entry which is preliminary data.</text>
</comment>
<gene>
    <name evidence="5" type="ORF">Sradi_3752200</name>
</gene>
<evidence type="ECO:0000256" key="3">
    <source>
        <dbReference type="ARBA" id="ARBA00022801"/>
    </source>
</evidence>
<evidence type="ECO:0000313" key="5">
    <source>
        <dbReference type="EMBL" id="KAL0360677.1"/>
    </source>
</evidence>
<evidence type="ECO:0000256" key="4">
    <source>
        <dbReference type="ARBA" id="ARBA00022842"/>
    </source>
</evidence>
<dbReference type="EMBL" id="JACGWJ010000016">
    <property type="protein sequence ID" value="KAL0360677.1"/>
    <property type="molecule type" value="Genomic_DNA"/>
</dbReference>
<dbReference type="Gene3D" id="3.40.50.1000">
    <property type="entry name" value="HAD superfamily/HAD-like"/>
    <property type="match status" value="3"/>
</dbReference>
<evidence type="ECO:0000256" key="2">
    <source>
        <dbReference type="ARBA" id="ARBA00022723"/>
    </source>
</evidence>
<keyword evidence="2" id="KW-0479">Metal-binding</keyword>
<dbReference type="GO" id="GO:0008253">
    <property type="term" value="F:5'-nucleotidase activity"/>
    <property type="evidence" value="ECO:0007669"/>
    <property type="project" value="TreeGrafter"/>
</dbReference>
<dbReference type="InterPro" id="IPR036412">
    <property type="entry name" value="HAD-like_sf"/>
</dbReference>
<sequence>MPPVECLQKQGVLGSIRGLQLVLVLDIPRLTGKWLFNAKMRIAKGRSLSLCVSLFSSPSPSTSSTSFSSRILHFQSRGFSSSISDQVPGRRKVDCSRESSDNQLYTSNIMDSKTMQFERTSSSEGDKNLCVWSSPEGGRKIDIGKQIFCNRSLNMRNIVAVGFDMDYTLAQYKPETFESLAYEGTVKKLVNDLGYPIELLEWSFDWTYMVRGLVLDKKRGNILKMDRHKYVKVAYHGFKELSKEDKVATYGSTLIRDSFDEPEYALIDTLFSLAEAYLFAQLVDFKDNNPGKIPADYSRMYKDVRAAVDLCHRDGTLKKMVAKDPKRYINEDSSIVPLLKMLRDSGRATFLVTNRCSRSQQITEFNALALPTGSLSCTCSCYRRLSLWDYTNIVMNFLCGPSEVDGCSALSFDWLKYFDVVITGSAKPSFFHDENRANLFEVDPESGMLLNTDNGTPMPQVDSSLRLPLKSLDKSCQVFQSIPLIWLIAFLKLHFQGGNVGHLHKLLSIESSSQVF</sequence>
<dbReference type="InterPro" id="IPR008380">
    <property type="entry name" value="HAD-SF_hydro_IG_5-nucl"/>
</dbReference>
<dbReference type="PANTHER" id="PTHR12103">
    <property type="entry name" value="5'-NUCLEOTIDASE DOMAIN-CONTAINING"/>
    <property type="match status" value="1"/>
</dbReference>
<accession>A0AAW2PYW7</accession>
<reference evidence="5" key="1">
    <citation type="submission" date="2020-06" db="EMBL/GenBank/DDBJ databases">
        <authorList>
            <person name="Li T."/>
            <person name="Hu X."/>
            <person name="Zhang T."/>
            <person name="Song X."/>
            <person name="Zhang H."/>
            <person name="Dai N."/>
            <person name="Sheng W."/>
            <person name="Hou X."/>
            <person name="Wei L."/>
        </authorList>
    </citation>
    <scope>NUCLEOTIDE SEQUENCE</scope>
    <source>
        <strain evidence="5">G02</strain>
        <tissue evidence="5">Leaf</tissue>
    </source>
</reference>
<evidence type="ECO:0000256" key="1">
    <source>
        <dbReference type="ARBA" id="ARBA00009589"/>
    </source>
</evidence>
<name>A0AAW2PYW7_SESRA</name>
<dbReference type="InterPro" id="IPR023214">
    <property type="entry name" value="HAD_sf"/>
</dbReference>
<keyword evidence="3" id="KW-0378">Hydrolase</keyword>
<dbReference type="AlphaFoldDB" id="A0AAW2PYW7"/>
<dbReference type="SUPFAM" id="SSF56784">
    <property type="entry name" value="HAD-like"/>
    <property type="match status" value="2"/>
</dbReference>
<protein>
    <submittedName>
        <fullName evidence="5">5'-nucleotidase domain-containing protein 4</fullName>
    </submittedName>
</protein>
<dbReference type="NCBIfam" id="TIGR02244">
    <property type="entry name" value="HAD-IG-Ncltidse"/>
    <property type="match status" value="1"/>
</dbReference>
<keyword evidence="4" id="KW-0460">Magnesium</keyword>
<dbReference type="PANTHER" id="PTHR12103:SF15">
    <property type="entry name" value="CYTOSOLIC PURINE 5'-NUCLEOTIDASE"/>
    <property type="match status" value="1"/>
</dbReference>
<proteinExistence type="inferred from homology"/>
<dbReference type="GO" id="GO:0046872">
    <property type="term" value="F:metal ion binding"/>
    <property type="evidence" value="ECO:0007669"/>
    <property type="project" value="UniProtKB-KW"/>
</dbReference>